<name>A0A345BXW4_9BACI</name>
<dbReference type="KEGG" id="rue:DT065_06985"/>
<dbReference type="Pfam" id="PF01476">
    <property type="entry name" value="LysM"/>
    <property type="match status" value="1"/>
</dbReference>
<dbReference type="Gene3D" id="3.10.350.10">
    <property type="entry name" value="LysM domain"/>
    <property type="match status" value="1"/>
</dbReference>
<dbReference type="NCBIfam" id="TIGR02907">
    <property type="entry name" value="spore_VI_D"/>
    <property type="match status" value="1"/>
</dbReference>
<evidence type="ECO:0000256" key="1">
    <source>
        <dbReference type="SAM" id="MobiDB-lite"/>
    </source>
</evidence>
<organism evidence="3 4">
    <name type="scientific">Salicibibacter kimchii</name>
    <dbReference type="NCBI Taxonomy" id="2099786"/>
    <lineage>
        <taxon>Bacteria</taxon>
        <taxon>Bacillati</taxon>
        <taxon>Bacillota</taxon>
        <taxon>Bacilli</taxon>
        <taxon>Bacillales</taxon>
        <taxon>Bacillaceae</taxon>
        <taxon>Salicibibacter</taxon>
    </lineage>
</organism>
<proteinExistence type="predicted"/>
<feature type="region of interest" description="Disordered" evidence="1">
    <location>
        <begin position="168"/>
        <end position="320"/>
    </location>
</feature>
<evidence type="ECO:0000313" key="4">
    <source>
        <dbReference type="Proteomes" id="UP000252100"/>
    </source>
</evidence>
<dbReference type="SUPFAM" id="SSF54106">
    <property type="entry name" value="LysM domain"/>
    <property type="match status" value="1"/>
</dbReference>
<evidence type="ECO:0000313" key="3">
    <source>
        <dbReference type="EMBL" id="AXF55795.1"/>
    </source>
</evidence>
<dbReference type="InterPro" id="IPR018392">
    <property type="entry name" value="LysM"/>
</dbReference>
<evidence type="ECO:0000259" key="2">
    <source>
        <dbReference type="PROSITE" id="PS51782"/>
    </source>
</evidence>
<dbReference type="SMART" id="SM00257">
    <property type="entry name" value="LysM"/>
    <property type="match status" value="1"/>
</dbReference>
<feature type="domain" description="LysM" evidence="2">
    <location>
        <begin position="343"/>
        <end position="386"/>
    </location>
</feature>
<keyword evidence="4" id="KW-1185">Reference proteome</keyword>
<feature type="compositionally biased region" description="Basic and acidic residues" evidence="1">
    <location>
        <begin position="310"/>
        <end position="320"/>
    </location>
</feature>
<feature type="region of interest" description="Disordered" evidence="1">
    <location>
        <begin position="81"/>
        <end position="105"/>
    </location>
</feature>
<dbReference type="PROSITE" id="PS51782">
    <property type="entry name" value="LYSM"/>
    <property type="match status" value="1"/>
</dbReference>
<dbReference type="Pfam" id="PF20918">
    <property type="entry name" value="SPOCS_spoVID-N"/>
    <property type="match status" value="1"/>
</dbReference>
<gene>
    <name evidence="3" type="primary">spoVID</name>
    <name evidence="3" type="ORF">DT065_06985</name>
</gene>
<dbReference type="InterPro" id="IPR014256">
    <property type="entry name" value="Spore_VI_D"/>
</dbReference>
<dbReference type="Proteomes" id="UP000252100">
    <property type="component" value="Chromosome"/>
</dbReference>
<dbReference type="EMBL" id="CP031092">
    <property type="protein sequence ID" value="AXF55795.1"/>
    <property type="molecule type" value="Genomic_DNA"/>
</dbReference>
<accession>A0A345BXW4</accession>
<reference evidence="3 4" key="1">
    <citation type="journal article" date="2018" name="J. Microbiol.">
        <title>Salicibibacter kimchii gen. nov., sp. nov., a moderately halophilic and alkalitolerant bacterium in the family Bacillaceae, isolated from kimchi.</title>
        <authorList>
            <person name="Jang J.Y."/>
            <person name="Oh Y.J."/>
            <person name="Lim S.K."/>
            <person name="Park H.K."/>
            <person name="Lee C."/>
            <person name="Kim J.Y."/>
            <person name="Lee M.A."/>
            <person name="Choi H.J."/>
        </authorList>
    </citation>
    <scope>NUCLEOTIDE SEQUENCE [LARGE SCALE GENOMIC DNA]</scope>
    <source>
        <strain evidence="3 4">NKC1-1</strain>
    </source>
</reference>
<dbReference type="InterPro" id="IPR036779">
    <property type="entry name" value="LysM_dom_sf"/>
</dbReference>
<dbReference type="InterPro" id="IPR048862">
    <property type="entry name" value="SPOCS_spoVID_N"/>
</dbReference>
<protein>
    <submittedName>
        <fullName evidence="3">Stage VI sporulation protein D</fullName>
    </submittedName>
</protein>
<sequence length="393" mass="44529">MVPYEKTWDGRIFNEEGEHTVTQEQPSALSFNLEEAIWLDQGERIQSILGLELEPDITMQEDDQEVLIQGGLHLVGQYQPYENNEDNTYDDESRSQVPQTADRLSTTNAGEREIKHFFPVDVTIPLHRIQSLDDLYVQIDSFDYDLPEPSCIQLTADVTITGMKEGENTKRNASAMPEGFPTFTHEVKAPPSKEAPVHLPSDDSGALREETTVEEQEKEQMEAHASGPALNFETQEEEAASEEAIPPRGEQNENVAQEEPAPEKVQQTEEPVLPSGNVDVDLSNVEPEQEERGYEVVQADDEEEQAASFPDEKETPPTNKRDNALYLTEMLGSDDRESFTKMRMCIIQENESLDIIADRYGYTVQQLLRWNRMDMNHVNQGEIIYIPVPSANE</sequence>
<feature type="compositionally biased region" description="Polar residues" evidence="1">
    <location>
        <begin position="95"/>
        <end position="105"/>
    </location>
</feature>
<dbReference type="CDD" id="cd00118">
    <property type="entry name" value="LysM"/>
    <property type="match status" value="1"/>
</dbReference>
<dbReference type="AlphaFoldDB" id="A0A345BXW4"/>